<name>A0A2V1CZK3_9PLEO</name>
<dbReference type="PANTHER" id="PTHR43792">
    <property type="entry name" value="GNAT FAMILY, PUTATIVE (AFU_ORTHOLOGUE AFUA_3G00765)-RELATED-RELATED"/>
    <property type="match status" value="1"/>
</dbReference>
<dbReference type="SUPFAM" id="SSF55729">
    <property type="entry name" value="Acyl-CoA N-acyltransferases (Nat)"/>
    <property type="match status" value="1"/>
</dbReference>
<dbReference type="AlphaFoldDB" id="A0A2V1CZK3"/>
<dbReference type="InterPro" id="IPR051531">
    <property type="entry name" value="N-acetyltransferase"/>
</dbReference>
<gene>
    <name evidence="3" type="ORF">DM02DRAFT_620917</name>
</gene>
<keyword evidence="4" id="KW-1185">Reference proteome</keyword>
<dbReference type="GO" id="GO:0016747">
    <property type="term" value="F:acyltransferase activity, transferring groups other than amino-acyl groups"/>
    <property type="evidence" value="ECO:0007669"/>
    <property type="project" value="InterPro"/>
</dbReference>
<feature type="domain" description="N-acetyltransferase" evidence="2">
    <location>
        <begin position="20"/>
        <end position="190"/>
    </location>
</feature>
<proteinExistence type="predicted"/>
<dbReference type="Gene3D" id="3.40.630.30">
    <property type="match status" value="1"/>
</dbReference>
<accession>A0A2V1CZK3</accession>
<dbReference type="Pfam" id="PF13302">
    <property type="entry name" value="Acetyltransf_3"/>
    <property type="match status" value="1"/>
</dbReference>
<protein>
    <recommendedName>
        <fullName evidence="2">N-acetyltransferase domain-containing protein</fullName>
    </recommendedName>
</protein>
<evidence type="ECO:0000313" key="3">
    <source>
        <dbReference type="EMBL" id="PVH90643.1"/>
    </source>
</evidence>
<evidence type="ECO:0000259" key="2">
    <source>
        <dbReference type="Pfam" id="PF13302"/>
    </source>
</evidence>
<dbReference type="EMBL" id="KZ806177">
    <property type="protein sequence ID" value="PVH90643.1"/>
    <property type="molecule type" value="Genomic_DNA"/>
</dbReference>
<dbReference type="InterPro" id="IPR016181">
    <property type="entry name" value="Acyl_CoA_acyltransferase"/>
</dbReference>
<evidence type="ECO:0000256" key="1">
    <source>
        <dbReference type="SAM" id="MobiDB-lite"/>
    </source>
</evidence>
<feature type="region of interest" description="Disordered" evidence="1">
    <location>
        <begin position="96"/>
        <end position="121"/>
    </location>
</feature>
<feature type="compositionally biased region" description="Pro residues" evidence="1">
    <location>
        <begin position="105"/>
        <end position="114"/>
    </location>
</feature>
<dbReference type="PANTHER" id="PTHR43792:SF1">
    <property type="entry name" value="N-ACETYLTRANSFERASE DOMAIN-CONTAINING PROTEIN"/>
    <property type="match status" value="1"/>
</dbReference>
<reference evidence="3 4" key="1">
    <citation type="journal article" date="2018" name="Sci. Rep.">
        <title>Comparative genomics provides insights into the lifestyle and reveals functional heterogeneity of dark septate endophytic fungi.</title>
        <authorList>
            <person name="Knapp D.G."/>
            <person name="Nemeth J.B."/>
            <person name="Barry K."/>
            <person name="Hainaut M."/>
            <person name="Henrissat B."/>
            <person name="Johnson J."/>
            <person name="Kuo A."/>
            <person name="Lim J.H.P."/>
            <person name="Lipzen A."/>
            <person name="Nolan M."/>
            <person name="Ohm R.A."/>
            <person name="Tamas L."/>
            <person name="Grigoriev I.V."/>
            <person name="Spatafora J.W."/>
            <person name="Nagy L.G."/>
            <person name="Kovacs G.M."/>
        </authorList>
    </citation>
    <scope>NUCLEOTIDE SEQUENCE [LARGE SCALE GENOMIC DNA]</scope>
    <source>
        <strain evidence="3 4">DSE2036</strain>
    </source>
</reference>
<organism evidence="3 4">
    <name type="scientific">Periconia macrospinosa</name>
    <dbReference type="NCBI Taxonomy" id="97972"/>
    <lineage>
        <taxon>Eukaryota</taxon>
        <taxon>Fungi</taxon>
        <taxon>Dikarya</taxon>
        <taxon>Ascomycota</taxon>
        <taxon>Pezizomycotina</taxon>
        <taxon>Dothideomycetes</taxon>
        <taxon>Pleosporomycetidae</taxon>
        <taxon>Pleosporales</taxon>
        <taxon>Massarineae</taxon>
        <taxon>Periconiaceae</taxon>
        <taxon>Periconia</taxon>
    </lineage>
</organism>
<dbReference type="InterPro" id="IPR000182">
    <property type="entry name" value="GNAT_dom"/>
</dbReference>
<evidence type="ECO:0000313" key="4">
    <source>
        <dbReference type="Proteomes" id="UP000244855"/>
    </source>
</evidence>
<sequence>MDPILETPRLKLIRITDTDPSSQHAKWFYEMHSDEGATSWAVSGACKSFEEAHARMIGRVVERDIFEYAVFAKPESNDSLQSTTDAATEPGELVGGVSLRKMPEPTVPAPPPPVTEGEDASSKTFQFRTMGYGFKRSAWGKGYATEANIALLEAFTRYSKKVNPTGLNYVEAGAGVKNLASARVIQKLGLSKVGWKEEPEDIFLGGEWQTDKGYWLYGKYL</sequence>
<dbReference type="OrthoDB" id="630895at2759"/>
<dbReference type="Proteomes" id="UP000244855">
    <property type="component" value="Unassembled WGS sequence"/>
</dbReference>